<sequence>MDVTYGLLSNLVKTKSIERVLAPIASQISLLIILNEARNEDDSASFGDMVPCAQGVLLAVEKLIVVARSKTQNSSDQDLKAQMTCACEVLDLTSSNLLLTAQRLEANGANKEVRNKLVQATKDVLQGTMKVLMVSDDAEIRTIVMAADVVTEKISVLSTVTTMTDLVHNFKEFTDALAVFSGLVNKRQKDLINSKQCDCIVLSLGTLKKSVPSLSVVLQATIQHAGNLQTEVNKSYIVQEVLNAIQSIVDVIRNGATADDLDDDEEPGFFVISVDQAIEALSQDSRDNLDPDLEVWTEGVIRHGMMVAHLCLDNYRDLIVKTCQRILQVKGMTFHLFESLQANPEITKIKEDYDDACEIYIDEFCELEKTVSVALLHLIVDVFQESTDPLERLVKAVMSPQQSQLLLNEKNELVTEFQDHSEKMCQIACQAAALSTDAKRVRVIKTCVHHLERLDPEMVPAVLALKKAPQSHVSILYLKRLMKEWTFELTNLIQVIDDMTDPRMFILVSERKVEDEINTCNGFILTLDPKWIALTLRSVVARSKRVAQIVEKIVDNHDDPIFRNGLMVHVQQLKKAVTAVRAAGSKVVSDAGNKMAVDMLHRRFDLLQDSLNQVKVGLTGSNHPPILSPLRQNVRCKQQEDKESPQLNGALFSPKLPNEDSAGKVQSHTQQFGFSNRFIATSHPRQRPWRKEQEVISMPQRSDMQKNSSLKHTVLVSHDSHAGMVVANLTSWARKGDKQKVNLHCGELLKWTNHIVDAAQNVANHCQDTQKQKSIRDLCFEVDQLAPQVIDKATFVLVGDFSQLQDMHKQCEEWGTKIEKLRIYVDITVEYWMNLCDRMCAALKQKNTDLLKQQIKTLQAHQQAIEDLVYLTESLRSERQVKGQARLCYLWAEKDELENLTVTQATTAELFIQEGGKEEILQLEQLGREWSVMIYCHVSTIEKTAEELIDLGKERGLWDEESLHLSDLDLLAVVETENMKLKDLLKSSCAGEEGTVEIGNELCKELNHLQDEIKVVAIPKRPSEVTHITIGTRLYTKQKISLIKGKWTLKVLQSLDLIGQQTNNFGIPVDKLVDLAFKVKATANGEEKEVNQSQFLLQVKKFSDNANTIRKKVLNGIQLSAELDKRSAVRQGLDGLMTCYPKVIDLASKLAEADCPGNMKEVNIQRQNWSTKARYLVISLRSFSDLRPSLLPEVMKLLEADENLEVPLVREEFSSMPSGIVMSSLSQHASVTSTFMPVSQFRQNSDFMPATVDLRCNSDLPKDQRFAPSQKQTLNGNHYSVQRRSDTPVQQGNEALTKSCTASLLESVEYLQRETERWEDENNPIVQVAKLLSQQIHQMAHFVQGKGPITSHTELIQMAKAVLENGNKMLKFARILATHCVDQGFAKDLYFYANQIPTVLQQLNIISTVQMETANANIADRILVTNSQNLMKVILRTVMAAEAVCVKGLIPPSKDESDETCSIVLATKWRQKVYQHRQEERKTAVDDELGLKRIEHLRPPELIQIFDT</sequence>
<evidence type="ECO:0000256" key="4">
    <source>
        <dbReference type="SAM" id="MobiDB-lite"/>
    </source>
</evidence>
<feature type="region of interest" description="Disordered" evidence="4">
    <location>
        <begin position="637"/>
        <end position="667"/>
    </location>
</feature>
<keyword evidence="6" id="KW-1185">Reference proteome</keyword>
<protein>
    <submittedName>
        <fullName evidence="5">Uncharacterized protein</fullName>
    </submittedName>
</protein>
<gene>
    <name evidence="5" type="ORF">ACJMK2_005589</name>
</gene>
<evidence type="ECO:0000313" key="5">
    <source>
        <dbReference type="EMBL" id="KAL3863862.1"/>
    </source>
</evidence>
<dbReference type="PANTHER" id="PTHR18914">
    <property type="entry name" value="ALPHA CATENIN"/>
    <property type="match status" value="1"/>
</dbReference>
<name>A0ABD3VQV8_SINWO</name>
<comment type="similarity">
    <text evidence="2">Belongs to the vinculin/alpha-catenin family.</text>
</comment>
<dbReference type="InterPro" id="IPR036723">
    <property type="entry name" value="Alpha-catenin/vinculin-like_sf"/>
</dbReference>
<dbReference type="SUPFAM" id="SSF47220">
    <property type="entry name" value="alpha-catenin/vinculin-like"/>
    <property type="match status" value="4"/>
</dbReference>
<dbReference type="Gene3D" id="1.20.120.810">
    <property type="entry name" value="Vinculin, Vh2 four-helix bundle"/>
    <property type="match status" value="2"/>
</dbReference>
<reference evidence="5 6" key="1">
    <citation type="submission" date="2024-11" db="EMBL/GenBank/DDBJ databases">
        <title>Chromosome-level genome assembly of the freshwater bivalve Anodonta woodiana.</title>
        <authorList>
            <person name="Chen X."/>
        </authorList>
    </citation>
    <scope>NUCLEOTIDE SEQUENCE [LARGE SCALE GENOMIC DNA]</scope>
    <source>
        <strain evidence="5">MN2024</strain>
        <tissue evidence="5">Gills</tissue>
    </source>
</reference>
<evidence type="ECO:0000256" key="3">
    <source>
        <dbReference type="ARBA" id="ARBA00022490"/>
    </source>
</evidence>
<evidence type="ECO:0000313" key="6">
    <source>
        <dbReference type="Proteomes" id="UP001634394"/>
    </source>
</evidence>
<keyword evidence="3" id="KW-0963">Cytoplasm</keyword>
<comment type="caution">
    <text evidence="5">The sequence shown here is derived from an EMBL/GenBank/DDBJ whole genome shotgun (WGS) entry which is preliminary data.</text>
</comment>
<dbReference type="PANTHER" id="PTHR18914:SF30">
    <property type="entry name" value="VINCULIN_ALPHA-CATENIN FAMILY MEMBER 1"/>
    <property type="match status" value="1"/>
</dbReference>
<accession>A0ABD3VQV8</accession>
<dbReference type="EMBL" id="JBJQND010000010">
    <property type="protein sequence ID" value="KAL3863862.1"/>
    <property type="molecule type" value="Genomic_DNA"/>
</dbReference>
<organism evidence="5 6">
    <name type="scientific">Sinanodonta woodiana</name>
    <name type="common">Chinese pond mussel</name>
    <name type="synonym">Anodonta woodiana</name>
    <dbReference type="NCBI Taxonomy" id="1069815"/>
    <lineage>
        <taxon>Eukaryota</taxon>
        <taxon>Metazoa</taxon>
        <taxon>Spiralia</taxon>
        <taxon>Lophotrochozoa</taxon>
        <taxon>Mollusca</taxon>
        <taxon>Bivalvia</taxon>
        <taxon>Autobranchia</taxon>
        <taxon>Heteroconchia</taxon>
        <taxon>Palaeoheterodonta</taxon>
        <taxon>Unionida</taxon>
        <taxon>Unionoidea</taxon>
        <taxon>Unionidae</taxon>
        <taxon>Unioninae</taxon>
        <taxon>Sinanodonta</taxon>
    </lineage>
</organism>
<comment type="subcellular location">
    <subcellularLocation>
        <location evidence="1">Cytoplasm</location>
    </subcellularLocation>
</comment>
<proteinExistence type="inferred from homology"/>
<dbReference type="InterPro" id="IPR006077">
    <property type="entry name" value="Vinculin/catenin"/>
</dbReference>
<dbReference type="Proteomes" id="UP001634394">
    <property type="component" value="Unassembled WGS sequence"/>
</dbReference>
<evidence type="ECO:0000256" key="2">
    <source>
        <dbReference type="ARBA" id="ARBA00008376"/>
    </source>
</evidence>
<evidence type="ECO:0000256" key="1">
    <source>
        <dbReference type="ARBA" id="ARBA00004496"/>
    </source>
</evidence>
<dbReference type="Gene3D" id="1.20.120.230">
    <property type="entry name" value="Alpha-catenin/vinculin-like"/>
    <property type="match status" value="3"/>
</dbReference>
<dbReference type="Pfam" id="PF01044">
    <property type="entry name" value="Vinculin"/>
    <property type="match status" value="2"/>
</dbReference>
<dbReference type="GO" id="GO:0005737">
    <property type="term" value="C:cytoplasm"/>
    <property type="evidence" value="ECO:0007669"/>
    <property type="project" value="UniProtKB-SubCell"/>
</dbReference>